<organism evidence="2 3">
    <name type="scientific">Candidatus Alloenteromonas pullicola</name>
    <dbReference type="NCBI Taxonomy" id="2840784"/>
    <lineage>
        <taxon>Bacteria</taxon>
        <taxon>Bacillati</taxon>
        <taxon>Bacillota</taxon>
        <taxon>Bacillota incertae sedis</taxon>
        <taxon>Candidatus Alloenteromonas</taxon>
    </lineage>
</organism>
<name>A0A9D1LNZ7_9FIRM</name>
<feature type="chain" id="PRO_5039568211" description="Lipoprotein" evidence="1">
    <location>
        <begin position="23"/>
        <end position="218"/>
    </location>
</feature>
<evidence type="ECO:0000313" key="2">
    <source>
        <dbReference type="EMBL" id="HIU45356.1"/>
    </source>
</evidence>
<dbReference type="Proteomes" id="UP000824070">
    <property type="component" value="Unassembled WGS sequence"/>
</dbReference>
<comment type="caution">
    <text evidence="2">The sequence shown here is derived from an EMBL/GenBank/DDBJ whole genome shotgun (WGS) entry which is preliminary data.</text>
</comment>
<keyword evidence="1" id="KW-0732">Signal</keyword>
<dbReference type="EMBL" id="DVMV01000024">
    <property type="protein sequence ID" value="HIU45356.1"/>
    <property type="molecule type" value="Genomic_DNA"/>
</dbReference>
<evidence type="ECO:0008006" key="4">
    <source>
        <dbReference type="Google" id="ProtNLM"/>
    </source>
</evidence>
<sequence>MNKNCIFLFAIVAIGLSGCAFGTSSGDVPQAPVEVSEQEWVDAFDENSFRNVTVVETAALVGEVTGDGDYYLATGTMTLKFAAGEADTITDVVIDGDPLVESRYYRETGDGFKMYYFSEYNEYVASANPFTFPTAMIPWASAYSDFDYDDGAYSLAGADYSDSFFGTGASIDVEIRFNEQKKIGKVVLSTDNVKGSGAGLTVTIDFTDYGSTVLDRNY</sequence>
<gene>
    <name evidence="2" type="ORF">IAC52_03550</name>
</gene>
<dbReference type="PROSITE" id="PS51257">
    <property type="entry name" value="PROKAR_LIPOPROTEIN"/>
    <property type="match status" value="1"/>
</dbReference>
<feature type="signal peptide" evidence="1">
    <location>
        <begin position="1"/>
        <end position="22"/>
    </location>
</feature>
<dbReference type="AlphaFoldDB" id="A0A9D1LNZ7"/>
<proteinExistence type="predicted"/>
<evidence type="ECO:0000256" key="1">
    <source>
        <dbReference type="SAM" id="SignalP"/>
    </source>
</evidence>
<accession>A0A9D1LNZ7</accession>
<reference evidence="2" key="1">
    <citation type="submission" date="2020-10" db="EMBL/GenBank/DDBJ databases">
        <authorList>
            <person name="Gilroy R."/>
        </authorList>
    </citation>
    <scope>NUCLEOTIDE SEQUENCE</scope>
    <source>
        <strain evidence="2">ChiGjej1B1-22543</strain>
    </source>
</reference>
<protein>
    <recommendedName>
        <fullName evidence="4">Lipoprotein</fullName>
    </recommendedName>
</protein>
<reference evidence="2" key="2">
    <citation type="journal article" date="2021" name="PeerJ">
        <title>Extensive microbial diversity within the chicken gut microbiome revealed by metagenomics and culture.</title>
        <authorList>
            <person name="Gilroy R."/>
            <person name="Ravi A."/>
            <person name="Getino M."/>
            <person name="Pursley I."/>
            <person name="Horton D.L."/>
            <person name="Alikhan N.F."/>
            <person name="Baker D."/>
            <person name="Gharbi K."/>
            <person name="Hall N."/>
            <person name="Watson M."/>
            <person name="Adriaenssens E.M."/>
            <person name="Foster-Nyarko E."/>
            <person name="Jarju S."/>
            <person name="Secka A."/>
            <person name="Antonio M."/>
            <person name="Oren A."/>
            <person name="Chaudhuri R.R."/>
            <person name="La Ragione R."/>
            <person name="Hildebrand F."/>
            <person name="Pallen M.J."/>
        </authorList>
    </citation>
    <scope>NUCLEOTIDE SEQUENCE</scope>
    <source>
        <strain evidence="2">ChiGjej1B1-22543</strain>
    </source>
</reference>
<evidence type="ECO:0000313" key="3">
    <source>
        <dbReference type="Proteomes" id="UP000824070"/>
    </source>
</evidence>